<sequence>MKILHMADTHLGYSAYRKLTKDEFSPCYVSYLCCYRNCGCSVVYVDNLLFHGDITSLYATGDQVQISVTVKRVTFTLESPDVLTEMTYDLEIFEKQWESKEYFVANGASANGLKPLPQSSIAKV</sequence>
<dbReference type="EMBL" id="BARW01007580">
    <property type="protein sequence ID" value="GAI87977.1"/>
    <property type="molecule type" value="Genomic_DNA"/>
</dbReference>
<gene>
    <name evidence="1" type="ORF">S12H4_15741</name>
</gene>
<dbReference type="AlphaFoldDB" id="X1S4P0"/>
<proteinExistence type="predicted"/>
<evidence type="ECO:0000313" key="1">
    <source>
        <dbReference type="EMBL" id="GAI87977.1"/>
    </source>
</evidence>
<reference evidence="1" key="1">
    <citation type="journal article" date="2014" name="Front. Microbiol.">
        <title>High frequency of phylogenetically diverse reductive dehalogenase-homologous genes in deep subseafloor sedimentary metagenomes.</title>
        <authorList>
            <person name="Kawai M."/>
            <person name="Futagami T."/>
            <person name="Toyoda A."/>
            <person name="Takaki Y."/>
            <person name="Nishi S."/>
            <person name="Hori S."/>
            <person name="Arai W."/>
            <person name="Tsubouchi T."/>
            <person name="Morono Y."/>
            <person name="Uchiyama I."/>
            <person name="Ito T."/>
            <person name="Fujiyama A."/>
            <person name="Inagaki F."/>
            <person name="Takami H."/>
        </authorList>
    </citation>
    <scope>NUCLEOTIDE SEQUENCE</scope>
    <source>
        <strain evidence="1">Expedition CK06-06</strain>
    </source>
</reference>
<organism evidence="1">
    <name type="scientific">marine sediment metagenome</name>
    <dbReference type="NCBI Taxonomy" id="412755"/>
    <lineage>
        <taxon>unclassified sequences</taxon>
        <taxon>metagenomes</taxon>
        <taxon>ecological metagenomes</taxon>
    </lineage>
</organism>
<protein>
    <submittedName>
        <fullName evidence="1">Uncharacterized protein</fullName>
    </submittedName>
</protein>
<accession>X1S4P0</accession>
<comment type="caution">
    <text evidence="1">The sequence shown here is derived from an EMBL/GenBank/DDBJ whole genome shotgun (WGS) entry which is preliminary data.</text>
</comment>
<name>X1S4P0_9ZZZZ</name>